<feature type="transmembrane region" description="Helical" evidence="6">
    <location>
        <begin position="103"/>
        <end position="121"/>
    </location>
</feature>
<feature type="transmembrane region" description="Helical" evidence="6">
    <location>
        <begin position="203"/>
        <end position="225"/>
    </location>
</feature>
<accession>A0AAD9Z6T2</accession>
<feature type="transmembrane region" description="Helical" evidence="6">
    <location>
        <begin position="170"/>
        <end position="191"/>
    </location>
</feature>
<dbReference type="Pfam" id="PF20684">
    <property type="entry name" value="Fung_rhodopsin"/>
    <property type="match status" value="1"/>
</dbReference>
<organism evidence="8 9">
    <name type="scientific">Lepraria neglecta</name>
    <dbReference type="NCBI Taxonomy" id="209136"/>
    <lineage>
        <taxon>Eukaryota</taxon>
        <taxon>Fungi</taxon>
        <taxon>Dikarya</taxon>
        <taxon>Ascomycota</taxon>
        <taxon>Pezizomycotina</taxon>
        <taxon>Lecanoromycetes</taxon>
        <taxon>OSLEUM clade</taxon>
        <taxon>Lecanoromycetidae</taxon>
        <taxon>Lecanorales</taxon>
        <taxon>Lecanorineae</taxon>
        <taxon>Stereocaulaceae</taxon>
        <taxon>Lepraria</taxon>
    </lineage>
</organism>
<gene>
    <name evidence="8" type="ORF">OEA41_004110</name>
</gene>
<evidence type="ECO:0000256" key="1">
    <source>
        <dbReference type="ARBA" id="ARBA00004141"/>
    </source>
</evidence>
<dbReference type="PANTHER" id="PTHR33048:SF162">
    <property type="entry name" value="SATRATOXIN BIOSYNTHESIS SC1 CLUSTER PROTEIN 4"/>
    <property type="match status" value="1"/>
</dbReference>
<feature type="transmembrane region" description="Helical" evidence="6">
    <location>
        <begin position="245"/>
        <end position="263"/>
    </location>
</feature>
<evidence type="ECO:0000256" key="4">
    <source>
        <dbReference type="ARBA" id="ARBA00023136"/>
    </source>
</evidence>
<comment type="caution">
    <text evidence="8">The sequence shown here is derived from an EMBL/GenBank/DDBJ whole genome shotgun (WGS) entry which is preliminary data.</text>
</comment>
<keyword evidence="4 6" id="KW-0472">Membrane</keyword>
<feature type="transmembrane region" description="Helical" evidence="6">
    <location>
        <begin position="133"/>
        <end position="155"/>
    </location>
</feature>
<dbReference type="GO" id="GO:0016020">
    <property type="term" value="C:membrane"/>
    <property type="evidence" value="ECO:0007669"/>
    <property type="project" value="UniProtKB-SubCell"/>
</dbReference>
<dbReference type="InterPro" id="IPR052337">
    <property type="entry name" value="SAT4-like"/>
</dbReference>
<keyword evidence="3 6" id="KW-1133">Transmembrane helix</keyword>
<evidence type="ECO:0000256" key="6">
    <source>
        <dbReference type="SAM" id="Phobius"/>
    </source>
</evidence>
<dbReference type="PANTHER" id="PTHR33048">
    <property type="entry name" value="PTH11-LIKE INTEGRAL MEMBRANE PROTEIN (AFU_ORTHOLOGUE AFUA_5G11245)"/>
    <property type="match status" value="1"/>
</dbReference>
<dbReference type="EMBL" id="JASNWA010000008">
    <property type="protein sequence ID" value="KAK3172026.1"/>
    <property type="molecule type" value="Genomic_DNA"/>
</dbReference>
<dbReference type="Proteomes" id="UP001276659">
    <property type="component" value="Unassembled WGS sequence"/>
</dbReference>
<proteinExistence type="inferred from homology"/>
<dbReference type="AlphaFoldDB" id="A0AAD9Z6T2"/>
<feature type="domain" description="Rhodopsin" evidence="7">
    <location>
        <begin position="31"/>
        <end position="260"/>
    </location>
</feature>
<feature type="transmembrane region" description="Helical" evidence="6">
    <location>
        <begin position="46"/>
        <end position="67"/>
    </location>
</feature>
<evidence type="ECO:0000256" key="5">
    <source>
        <dbReference type="ARBA" id="ARBA00038359"/>
    </source>
</evidence>
<evidence type="ECO:0000313" key="9">
    <source>
        <dbReference type="Proteomes" id="UP001276659"/>
    </source>
</evidence>
<protein>
    <recommendedName>
        <fullName evidence="7">Rhodopsin domain-containing protein</fullName>
    </recommendedName>
</protein>
<comment type="subcellular location">
    <subcellularLocation>
        <location evidence="1">Membrane</location>
        <topology evidence="1">Multi-pass membrane protein</topology>
    </subcellularLocation>
</comment>
<evidence type="ECO:0000256" key="2">
    <source>
        <dbReference type="ARBA" id="ARBA00022692"/>
    </source>
</evidence>
<evidence type="ECO:0000256" key="3">
    <source>
        <dbReference type="ARBA" id="ARBA00022989"/>
    </source>
</evidence>
<keyword evidence="2 6" id="KW-0812">Transmembrane</keyword>
<evidence type="ECO:0000313" key="8">
    <source>
        <dbReference type="EMBL" id="KAK3172026.1"/>
    </source>
</evidence>
<feature type="transmembrane region" description="Helical" evidence="6">
    <location>
        <begin position="13"/>
        <end position="34"/>
    </location>
</feature>
<sequence>MTTYPQTFAKAEAYTIIWVLFSIALVVFVSRIWIRFKIYSHLKIDDYLVILAFLCLLTANIILAVQLPKTFTIQDARVKHIKPPPHYLSIQESYARMQWVSAYLFYTGIWAVKGSFLAFYDSLTQRLTLYRRLWWAIIVLTILTYIGSLFAYAFLDGLQLNQSSLKNESIIYQFSADVTTDVLITAIPLTLALKSRVPTKQKLALTGVFSLTLIITIFSVIRFSLNNPSNVYGPSWIPIWSNIEQSVSVIIACLASFRTWVIAKDRSADRSYKRHQNQNRDGSTPQRRRAVTDKYGFFGSLGDSERTDDAMDIELLDSRSGVMPTARAKVEEPAAVAVTPMAVKSLDSMSTL</sequence>
<keyword evidence="9" id="KW-1185">Reference proteome</keyword>
<comment type="similarity">
    <text evidence="5">Belongs to the SAT4 family.</text>
</comment>
<evidence type="ECO:0000259" key="7">
    <source>
        <dbReference type="Pfam" id="PF20684"/>
    </source>
</evidence>
<name>A0AAD9Z6T2_9LECA</name>
<reference evidence="8" key="1">
    <citation type="submission" date="2022-11" db="EMBL/GenBank/DDBJ databases">
        <title>Chromosomal genome sequence assembly and mating type (MAT) locus characterization of the leprose asexual lichenized fungus Lepraria neglecta (Nyl.) Erichsen.</title>
        <authorList>
            <person name="Allen J.L."/>
            <person name="Pfeffer B."/>
        </authorList>
    </citation>
    <scope>NUCLEOTIDE SEQUENCE</scope>
    <source>
        <strain evidence="8">Allen 5258</strain>
    </source>
</reference>
<dbReference type="InterPro" id="IPR049326">
    <property type="entry name" value="Rhodopsin_dom_fungi"/>
</dbReference>